<reference evidence="1" key="2">
    <citation type="submission" date="2019-01" db="UniProtKB">
        <authorList>
            <consortium name="EnsemblPlants"/>
        </authorList>
    </citation>
    <scope>IDENTIFICATION</scope>
    <source>
        <strain evidence="1">cv. Heinz 1706</strain>
    </source>
</reference>
<dbReference type="InParanoid" id="A0A3Q7FK78"/>
<dbReference type="EnsemblPlants" id="Solyc03g058237.1.1">
    <property type="protein sequence ID" value="Solyc03g058237.1.1"/>
    <property type="gene ID" value="Solyc03g058237.1"/>
</dbReference>
<evidence type="ECO:0000313" key="1">
    <source>
        <dbReference type="EnsemblPlants" id="Solyc03g058237.1.1"/>
    </source>
</evidence>
<organism evidence="1">
    <name type="scientific">Solanum lycopersicum</name>
    <name type="common">Tomato</name>
    <name type="synonym">Lycopersicon esculentum</name>
    <dbReference type="NCBI Taxonomy" id="4081"/>
    <lineage>
        <taxon>Eukaryota</taxon>
        <taxon>Viridiplantae</taxon>
        <taxon>Streptophyta</taxon>
        <taxon>Embryophyta</taxon>
        <taxon>Tracheophyta</taxon>
        <taxon>Spermatophyta</taxon>
        <taxon>Magnoliopsida</taxon>
        <taxon>eudicotyledons</taxon>
        <taxon>Gunneridae</taxon>
        <taxon>Pentapetalae</taxon>
        <taxon>asterids</taxon>
        <taxon>lamiids</taxon>
        <taxon>Solanales</taxon>
        <taxon>Solanaceae</taxon>
        <taxon>Solanoideae</taxon>
        <taxon>Solaneae</taxon>
        <taxon>Solanum</taxon>
        <taxon>Solanum subgen. Lycopersicon</taxon>
    </lineage>
</organism>
<dbReference type="Gramene" id="Solyc03g058237.1.1">
    <property type="protein sequence ID" value="Solyc03g058237.1.1"/>
    <property type="gene ID" value="Solyc03g058237.1"/>
</dbReference>
<keyword evidence="2" id="KW-1185">Reference proteome</keyword>
<reference evidence="1" key="1">
    <citation type="journal article" date="2012" name="Nature">
        <title>The tomato genome sequence provides insights into fleshy fruit evolution.</title>
        <authorList>
            <consortium name="Tomato Genome Consortium"/>
        </authorList>
    </citation>
    <scope>NUCLEOTIDE SEQUENCE [LARGE SCALE GENOMIC DNA]</scope>
    <source>
        <strain evidence="1">cv. Heinz 1706</strain>
    </source>
</reference>
<dbReference type="Proteomes" id="UP000004994">
    <property type="component" value="Chromosome 3"/>
</dbReference>
<evidence type="ECO:0000313" key="2">
    <source>
        <dbReference type="Proteomes" id="UP000004994"/>
    </source>
</evidence>
<dbReference type="AlphaFoldDB" id="A0A3Q7FK78"/>
<name>A0A3Q7FK78_SOLLC</name>
<sequence length="86" mass="9495">MLTKIPNNHLISLKKEDFTLVTSPAFGIPLLAVKVTTLAMKNSHSVTGDSFTNNSSLSNGSFYSNTLSESYQHLYNLFLANRTLLD</sequence>
<protein>
    <submittedName>
        <fullName evidence="1">Uncharacterized protein</fullName>
    </submittedName>
</protein>
<accession>A0A3Q7FK78</accession>
<dbReference type="AntiFam" id="ANF00029">
    <property type="entry name" value="Antisense to 16S rRNA"/>
</dbReference>
<proteinExistence type="predicted"/>